<dbReference type="Proteomes" id="UP001595457">
    <property type="component" value="Unassembled WGS sequence"/>
</dbReference>
<evidence type="ECO:0000313" key="2">
    <source>
        <dbReference type="Proteomes" id="UP001595457"/>
    </source>
</evidence>
<organism evidence="1 2">
    <name type="scientific">Azotobacter bryophylli</name>
    <dbReference type="NCBI Taxonomy" id="1986537"/>
    <lineage>
        <taxon>Bacteria</taxon>
        <taxon>Pseudomonadati</taxon>
        <taxon>Pseudomonadota</taxon>
        <taxon>Gammaproteobacteria</taxon>
        <taxon>Pseudomonadales</taxon>
        <taxon>Pseudomonadaceae</taxon>
        <taxon>Azotobacter</taxon>
    </lineage>
</organism>
<protein>
    <submittedName>
        <fullName evidence="1">Uncharacterized protein</fullName>
    </submittedName>
</protein>
<accession>A0ABV7AY68</accession>
<dbReference type="RefSeq" id="WP_377816565.1">
    <property type="nucleotide sequence ID" value="NZ_JBHRSJ010000035.1"/>
</dbReference>
<evidence type="ECO:0000313" key="1">
    <source>
        <dbReference type="EMBL" id="MFC2974394.1"/>
    </source>
</evidence>
<sequence length="70" mass="7929">MGDDRRIAPEGQPERALCVELLTDHMGQWSLHLCYDGEVIETLHDAPAPLRRLYDQCLAIGIPCRRNSPD</sequence>
<reference evidence="2" key="1">
    <citation type="journal article" date="2019" name="Int. J. Syst. Evol. Microbiol.">
        <title>The Global Catalogue of Microorganisms (GCM) 10K type strain sequencing project: providing services to taxonomists for standard genome sequencing and annotation.</title>
        <authorList>
            <consortium name="The Broad Institute Genomics Platform"/>
            <consortium name="The Broad Institute Genome Sequencing Center for Infectious Disease"/>
            <person name="Wu L."/>
            <person name="Ma J."/>
        </authorList>
    </citation>
    <scope>NUCLEOTIDE SEQUENCE [LARGE SCALE GENOMIC DNA]</scope>
    <source>
        <strain evidence="2">KCTC 62195</strain>
    </source>
</reference>
<keyword evidence="2" id="KW-1185">Reference proteome</keyword>
<proteinExistence type="predicted"/>
<gene>
    <name evidence="1" type="ORF">ACFOJE_19560</name>
</gene>
<comment type="caution">
    <text evidence="1">The sequence shown here is derived from an EMBL/GenBank/DDBJ whole genome shotgun (WGS) entry which is preliminary data.</text>
</comment>
<name>A0ABV7AY68_9GAMM</name>
<dbReference type="EMBL" id="JBHRSJ010000035">
    <property type="protein sequence ID" value="MFC2974394.1"/>
    <property type="molecule type" value="Genomic_DNA"/>
</dbReference>